<proteinExistence type="predicted"/>
<dbReference type="InterPro" id="IPR007021">
    <property type="entry name" value="DUF659"/>
</dbReference>
<feature type="domain" description="HAT C-terminal dimerisation" evidence="3">
    <location>
        <begin position="333"/>
        <end position="397"/>
    </location>
</feature>
<evidence type="ECO:0008006" key="6">
    <source>
        <dbReference type="Google" id="ProtNLM"/>
    </source>
</evidence>
<evidence type="ECO:0000256" key="1">
    <source>
        <dbReference type="SAM" id="MobiDB-lite"/>
    </source>
</evidence>
<dbReference type="InterPro" id="IPR012337">
    <property type="entry name" value="RNaseH-like_sf"/>
</dbReference>
<evidence type="ECO:0000259" key="3">
    <source>
        <dbReference type="Pfam" id="PF05699"/>
    </source>
</evidence>
<feature type="compositionally biased region" description="Acidic residues" evidence="1">
    <location>
        <begin position="502"/>
        <end position="515"/>
    </location>
</feature>
<reference evidence="5" key="1">
    <citation type="submission" date="2024-06" db="EMBL/GenBank/DDBJ databases">
        <authorList>
            <person name="Ryan C."/>
        </authorList>
    </citation>
    <scope>NUCLEOTIDE SEQUENCE [LARGE SCALE GENOMIC DNA]</scope>
</reference>
<protein>
    <recommendedName>
        <fullName evidence="6">HAT C-terminal dimerisation domain-containing protein</fullName>
    </recommendedName>
</protein>
<feature type="domain" description="DUF659" evidence="2">
    <location>
        <begin position="51"/>
        <end position="113"/>
    </location>
</feature>
<dbReference type="AlphaFoldDB" id="A0ABC9AV73"/>
<dbReference type="EMBL" id="OZ075133">
    <property type="protein sequence ID" value="CAL4988088.1"/>
    <property type="molecule type" value="Genomic_DNA"/>
</dbReference>
<feature type="region of interest" description="Disordered" evidence="1">
    <location>
        <begin position="494"/>
        <end position="591"/>
    </location>
</feature>
<gene>
    <name evidence="4" type="ORF">URODEC1_LOCUS59099</name>
</gene>
<feature type="compositionally biased region" description="Basic residues" evidence="1">
    <location>
        <begin position="575"/>
        <end position="585"/>
    </location>
</feature>
<dbReference type="PANTHER" id="PTHR46951:SF2">
    <property type="entry name" value="BED-TYPE DOMAIN-CONTAINING PROTEIN"/>
    <property type="match status" value="1"/>
</dbReference>
<accession>A0ABC9AV73</accession>
<dbReference type="InterPro" id="IPR008906">
    <property type="entry name" value="HATC_C_dom"/>
</dbReference>
<name>A0ABC9AV73_9POAL</name>
<dbReference type="PANTHER" id="PTHR46951">
    <property type="entry name" value="BED-TYPE DOMAIN-CONTAINING PROTEIN"/>
    <property type="match status" value="1"/>
</dbReference>
<keyword evidence="5" id="KW-1185">Reference proteome</keyword>
<dbReference type="Pfam" id="PF04937">
    <property type="entry name" value="DUF659"/>
    <property type="match status" value="1"/>
</dbReference>
<evidence type="ECO:0000259" key="2">
    <source>
        <dbReference type="Pfam" id="PF04937"/>
    </source>
</evidence>
<dbReference type="Pfam" id="PF05699">
    <property type="entry name" value="Dimer_Tnp_hAT"/>
    <property type="match status" value="1"/>
</dbReference>
<dbReference type="SUPFAM" id="SSF53098">
    <property type="entry name" value="Ribonuclease H-like"/>
    <property type="match status" value="1"/>
</dbReference>
<reference evidence="4 5" key="2">
    <citation type="submission" date="2024-10" db="EMBL/GenBank/DDBJ databases">
        <authorList>
            <person name="Ryan C."/>
        </authorList>
    </citation>
    <scope>NUCLEOTIDE SEQUENCE [LARGE SCALE GENOMIC DNA]</scope>
</reference>
<organism evidence="4 5">
    <name type="scientific">Urochloa decumbens</name>
    <dbReference type="NCBI Taxonomy" id="240449"/>
    <lineage>
        <taxon>Eukaryota</taxon>
        <taxon>Viridiplantae</taxon>
        <taxon>Streptophyta</taxon>
        <taxon>Embryophyta</taxon>
        <taxon>Tracheophyta</taxon>
        <taxon>Spermatophyta</taxon>
        <taxon>Magnoliopsida</taxon>
        <taxon>Liliopsida</taxon>
        <taxon>Poales</taxon>
        <taxon>Poaceae</taxon>
        <taxon>PACMAD clade</taxon>
        <taxon>Panicoideae</taxon>
        <taxon>Panicodae</taxon>
        <taxon>Paniceae</taxon>
        <taxon>Melinidinae</taxon>
        <taxon>Urochloa</taxon>
    </lineage>
</organism>
<evidence type="ECO:0000313" key="5">
    <source>
        <dbReference type="Proteomes" id="UP001497457"/>
    </source>
</evidence>
<dbReference type="Proteomes" id="UP001497457">
    <property type="component" value="Chromosome 23rd"/>
</dbReference>
<evidence type="ECO:0000313" key="4">
    <source>
        <dbReference type="EMBL" id="CAL4988088.1"/>
    </source>
</evidence>
<sequence length="591" mass="67312">MLEGVAKDQLGKAWAKWFQANDVPGRKADCPYFRSAVMLTQQFGEGVPIPRGKEIDGRYLDMNFADMEAHMAEFKDDWKDYGVFIMCDSWTGPTMMSIINFMICCNGRMFFHKLHAMMRERIGGELVRWNATRFGTVFIFLQSFWDRKDKFKQWMTTDEWENCPWAGTADHDFTCDCLTKKNWWRDMEVVLKAVSPIYSVLRLADQQKNVSISSFLPKMLNAMKEIHGNLSVDDIQKNLLDRLMGKVNTRLNYLLTDTLMVAAAALDPKALYTSKLARNPKAKHAVTLAIKKLARSSSKASAAIDQFTLFSKQGGLFGGQEAKKSALNGRCSAADWWDQYGGDCSELQEVARRIVSQCMSSSGCERNWSTFALVHTKLRNRLSHEKLHKLVFVHYNLKLRIQHFYDDMQSLQEIQTNHERDCDPCSIMINVAMYDEGNPILDWLCSSRSESVPTLDEYDDRSESPNPSRFVVEELGIDEEEVAAFRKKISGKRGKKRKERFEEEEDIASDFESQSDSDQQRSPICAESEESSSDSSEGDDDGHDGWASVVASQLGDGGSGARDAAADEQPTFLRPRSKRLKKRNLKNLYSK</sequence>
<feature type="compositionally biased region" description="Acidic residues" evidence="1">
    <location>
        <begin position="527"/>
        <end position="542"/>
    </location>
</feature>